<gene>
    <name evidence="2" type="ORF">TNIN_282131</name>
</gene>
<dbReference type="EMBL" id="BMAV01027788">
    <property type="protein sequence ID" value="GFS62262.1"/>
    <property type="molecule type" value="Genomic_DNA"/>
</dbReference>
<name>A0A8X6IWF2_9ARAC</name>
<dbReference type="OrthoDB" id="10591265at2759"/>
<accession>A0A8X6IWF2</accession>
<evidence type="ECO:0000256" key="1">
    <source>
        <dbReference type="SAM" id="MobiDB-lite"/>
    </source>
</evidence>
<dbReference type="Proteomes" id="UP000886998">
    <property type="component" value="Unassembled WGS sequence"/>
</dbReference>
<proteinExistence type="predicted"/>
<sequence>MEEILMGRISVSCSLYKRNQRTPFPKPSHFARLRLDQHGSVENTKKIDPVLDPFFSTDIKPGVNLSCLSQEPGKNAAENDSPKKPPPEKEEEEDKGLFYEFLERTLIHSKDGEEIKRFLDKQFPSVPPGLFPIEGEEKGDIFYDTQGNPVGYKNDFFINRCRVTRDGWMINPDLDPDLFKSSAEASSSHYAMGGEKNTTLRDLDKKESTPAGEIITLDLTFQIILNYF</sequence>
<evidence type="ECO:0000313" key="3">
    <source>
        <dbReference type="Proteomes" id="UP000886998"/>
    </source>
</evidence>
<organism evidence="2 3">
    <name type="scientific">Trichonephila inaurata madagascariensis</name>
    <dbReference type="NCBI Taxonomy" id="2747483"/>
    <lineage>
        <taxon>Eukaryota</taxon>
        <taxon>Metazoa</taxon>
        <taxon>Ecdysozoa</taxon>
        <taxon>Arthropoda</taxon>
        <taxon>Chelicerata</taxon>
        <taxon>Arachnida</taxon>
        <taxon>Araneae</taxon>
        <taxon>Araneomorphae</taxon>
        <taxon>Entelegynae</taxon>
        <taxon>Araneoidea</taxon>
        <taxon>Nephilidae</taxon>
        <taxon>Trichonephila</taxon>
        <taxon>Trichonephila inaurata</taxon>
    </lineage>
</organism>
<dbReference type="AlphaFoldDB" id="A0A8X6IWF2"/>
<reference evidence="2" key="1">
    <citation type="submission" date="2020-08" db="EMBL/GenBank/DDBJ databases">
        <title>Multicomponent nature underlies the extraordinary mechanical properties of spider dragline silk.</title>
        <authorList>
            <person name="Kono N."/>
            <person name="Nakamura H."/>
            <person name="Mori M."/>
            <person name="Yoshida Y."/>
            <person name="Ohtoshi R."/>
            <person name="Malay A.D."/>
            <person name="Moran D.A.P."/>
            <person name="Tomita M."/>
            <person name="Numata K."/>
            <person name="Arakawa K."/>
        </authorList>
    </citation>
    <scope>NUCLEOTIDE SEQUENCE</scope>
</reference>
<comment type="caution">
    <text evidence="2">The sequence shown here is derived from an EMBL/GenBank/DDBJ whole genome shotgun (WGS) entry which is preliminary data.</text>
</comment>
<evidence type="ECO:0000313" key="2">
    <source>
        <dbReference type="EMBL" id="GFS62262.1"/>
    </source>
</evidence>
<protein>
    <submittedName>
        <fullName evidence="2">Uncharacterized protein</fullName>
    </submittedName>
</protein>
<feature type="region of interest" description="Disordered" evidence="1">
    <location>
        <begin position="66"/>
        <end position="95"/>
    </location>
</feature>
<keyword evidence="3" id="KW-1185">Reference proteome</keyword>